<feature type="domain" description="Cyclic nucleotide-binding" evidence="1">
    <location>
        <begin position="53"/>
        <end position="148"/>
    </location>
</feature>
<keyword evidence="3" id="KW-1185">Reference proteome</keyword>
<dbReference type="InterPro" id="IPR000595">
    <property type="entry name" value="cNMP-bd_dom"/>
</dbReference>
<dbReference type="AlphaFoldDB" id="A0A4Z0QBI1"/>
<gene>
    <name evidence="2" type="ORF">E5K02_17115</name>
</gene>
<proteinExistence type="predicted"/>
<dbReference type="CDD" id="cd00038">
    <property type="entry name" value="CAP_ED"/>
    <property type="match status" value="1"/>
</dbReference>
<dbReference type="Proteomes" id="UP000298471">
    <property type="component" value="Unassembled WGS sequence"/>
</dbReference>
<sequence length="202" mass="23497">MLYILTSLSMAAVLSEGLAMLATLLRQVPYLSEEDIEAFLPLWKRLVTLKRHDFLIQAGQVEHNLYFVASGVLRIYYPSQAEEICVGFGYANNMVCSFPSFVDNRPSDYCLQALKKCELLAISRTDFTDFVERNACFARFWRQELERVLVGRIEREIDLLLPEPERRLARLLARSPHIFQRVPKKYIASYLRMSPETLSRLR</sequence>
<evidence type="ECO:0000313" key="2">
    <source>
        <dbReference type="EMBL" id="TGE26513.1"/>
    </source>
</evidence>
<reference evidence="2 3" key="1">
    <citation type="submission" date="2019-04" db="EMBL/GenBank/DDBJ databases">
        <authorList>
            <person name="Feng G."/>
            <person name="Zhang J."/>
            <person name="Zhu H."/>
        </authorList>
    </citation>
    <scope>NUCLEOTIDE SEQUENCE [LARGE SCALE GENOMIC DNA]</scope>
    <source>
        <strain evidence="2 3">9PBR-1</strain>
    </source>
</reference>
<evidence type="ECO:0000259" key="1">
    <source>
        <dbReference type="PROSITE" id="PS50042"/>
    </source>
</evidence>
<dbReference type="PROSITE" id="PS50042">
    <property type="entry name" value="CNMP_BINDING_3"/>
    <property type="match status" value="1"/>
</dbReference>
<dbReference type="Gene3D" id="2.60.120.10">
    <property type="entry name" value="Jelly Rolls"/>
    <property type="match status" value="1"/>
</dbReference>
<dbReference type="InterPro" id="IPR014710">
    <property type="entry name" value="RmlC-like_jellyroll"/>
</dbReference>
<organism evidence="2 3">
    <name type="scientific">Hymenobacter metallicola</name>
    <dbReference type="NCBI Taxonomy" id="2563114"/>
    <lineage>
        <taxon>Bacteria</taxon>
        <taxon>Pseudomonadati</taxon>
        <taxon>Bacteroidota</taxon>
        <taxon>Cytophagia</taxon>
        <taxon>Cytophagales</taxon>
        <taxon>Hymenobacteraceae</taxon>
        <taxon>Hymenobacter</taxon>
    </lineage>
</organism>
<protein>
    <submittedName>
        <fullName evidence="2">Crp/Fnr family transcriptional regulator</fullName>
    </submittedName>
</protein>
<accession>A0A4Z0QBI1</accession>
<dbReference type="EMBL" id="SRMB01000003">
    <property type="protein sequence ID" value="TGE26513.1"/>
    <property type="molecule type" value="Genomic_DNA"/>
</dbReference>
<comment type="caution">
    <text evidence="2">The sequence shown here is derived from an EMBL/GenBank/DDBJ whole genome shotgun (WGS) entry which is preliminary data.</text>
</comment>
<dbReference type="SMART" id="SM00100">
    <property type="entry name" value="cNMP"/>
    <property type="match status" value="1"/>
</dbReference>
<dbReference type="Pfam" id="PF00027">
    <property type="entry name" value="cNMP_binding"/>
    <property type="match status" value="1"/>
</dbReference>
<name>A0A4Z0QBI1_9BACT</name>
<dbReference type="SUPFAM" id="SSF51206">
    <property type="entry name" value="cAMP-binding domain-like"/>
    <property type="match status" value="1"/>
</dbReference>
<evidence type="ECO:0000313" key="3">
    <source>
        <dbReference type="Proteomes" id="UP000298471"/>
    </source>
</evidence>
<dbReference type="InterPro" id="IPR018490">
    <property type="entry name" value="cNMP-bd_dom_sf"/>
</dbReference>